<dbReference type="InterPro" id="IPR000157">
    <property type="entry name" value="TIR_dom"/>
</dbReference>
<reference evidence="7 8" key="1">
    <citation type="submission" date="2019-03" db="EMBL/GenBank/DDBJ databases">
        <title>Deep-cultivation of Planctomycetes and their phenomic and genomic characterization uncovers novel biology.</title>
        <authorList>
            <person name="Wiegand S."/>
            <person name="Jogler M."/>
            <person name="Boedeker C."/>
            <person name="Pinto D."/>
            <person name="Vollmers J."/>
            <person name="Rivas-Marin E."/>
            <person name="Kohn T."/>
            <person name="Peeters S.H."/>
            <person name="Heuer A."/>
            <person name="Rast P."/>
            <person name="Oberbeckmann S."/>
            <person name="Bunk B."/>
            <person name="Jeske O."/>
            <person name="Meyerdierks A."/>
            <person name="Storesund J.E."/>
            <person name="Kallscheuer N."/>
            <person name="Luecker S."/>
            <person name="Lage O.M."/>
            <person name="Pohl T."/>
            <person name="Merkel B.J."/>
            <person name="Hornburger P."/>
            <person name="Mueller R.-W."/>
            <person name="Bruemmer F."/>
            <person name="Labrenz M."/>
            <person name="Spormann A.M."/>
            <person name="Op den Camp H."/>
            <person name="Overmann J."/>
            <person name="Amann R."/>
            <person name="Jetten M.S.M."/>
            <person name="Mascher T."/>
            <person name="Medema M.H."/>
            <person name="Devos D.P."/>
            <person name="Kaster A.-K."/>
            <person name="Ovreas L."/>
            <person name="Rohde M."/>
            <person name="Galperin M.Y."/>
            <person name="Jogler C."/>
        </authorList>
    </citation>
    <scope>NUCLEOTIDE SEQUENCE [LARGE SCALE GENOMIC DNA]</scope>
    <source>
        <strain evidence="7 8">Enr10</strain>
    </source>
</reference>
<dbReference type="InterPro" id="IPR035897">
    <property type="entry name" value="Toll_tir_struct_dom_sf"/>
</dbReference>
<dbReference type="EC" id="3.2.2.6" evidence="1"/>
<gene>
    <name evidence="7" type="ORF">Enr10x_52410</name>
</gene>
<evidence type="ECO:0000256" key="2">
    <source>
        <dbReference type="ARBA" id="ARBA00022801"/>
    </source>
</evidence>
<accession>A0A517QE60</accession>
<dbReference type="PANTHER" id="PTHR32009:SF39">
    <property type="entry name" value="TIR DOMAIN-CONTAINING PROTEIN"/>
    <property type="match status" value="1"/>
</dbReference>
<feature type="domain" description="TIR" evidence="6">
    <location>
        <begin position="143"/>
        <end position="277"/>
    </location>
</feature>
<dbReference type="SUPFAM" id="SSF52200">
    <property type="entry name" value="Toll/Interleukin receptor TIR domain"/>
    <property type="match status" value="1"/>
</dbReference>
<dbReference type="GO" id="GO:0061809">
    <property type="term" value="F:NAD+ nucleosidase activity, cyclic ADP-ribose generating"/>
    <property type="evidence" value="ECO:0007669"/>
    <property type="project" value="UniProtKB-EC"/>
</dbReference>
<evidence type="ECO:0000313" key="8">
    <source>
        <dbReference type="Proteomes" id="UP000315647"/>
    </source>
</evidence>
<dbReference type="EMBL" id="CP037421">
    <property type="protein sequence ID" value="QDT29884.1"/>
    <property type="molecule type" value="Genomic_DNA"/>
</dbReference>
<protein>
    <recommendedName>
        <fullName evidence="1">ADP-ribosyl cyclase/cyclic ADP-ribose hydrolase</fullName>
        <ecNumber evidence="1">3.2.2.6</ecNumber>
    </recommendedName>
</protein>
<evidence type="ECO:0000256" key="3">
    <source>
        <dbReference type="ARBA" id="ARBA00023027"/>
    </source>
</evidence>
<name>A0A517QE60_9PLAN</name>
<dbReference type="PANTHER" id="PTHR32009">
    <property type="entry name" value="TMV RESISTANCE PROTEIN N-LIKE"/>
    <property type="match status" value="1"/>
</dbReference>
<feature type="region of interest" description="Disordered" evidence="5">
    <location>
        <begin position="1"/>
        <end position="43"/>
    </location>
</feature>
<keyword evidence="8" id="KW-1185">Reference proteome</keyword>
<dbReference type="GO" id="GO:0007165">
    <property type="term" value="P:signal transduction"/>
    <property type="evidence" value="ECO:0007669"/>
    <property type="project" value="InterPro"/>
</dbReference>
<dbReference type="Pfam" id="PF13676">
    <property type="entry name" value="TIR_2"/>
    <property type="match status" value="1"/>
</dbReference>
<organism evidence="7 8">
    <name type="scientific">Gimesia panareensis</name>
    <dbReference type="NCBI Taxonomy" id="2527978"/>
    <lineage>
        <taxon>Bacteria</taxon>
        <taxon>Pseudomonadati</taxon>
        <taxon>Planctomycetota</taxon>
        <taxon>Planctomycetia</taxon>
        <taxon>Planctomycetales</taxon>
        <taxon>Planctomycetaceae</taxon>
        <taxon>Gimesia</taxon>
    </lineage>
</organism>
<dbReference type="RefSeq" id="WP_197997362.1">
    <property type="nucleotide sequence ID" value="NZ_CP037421.1"/>
</dbReference>
<comment type="catalytic activity">
    <reaction evidence="4">
        <text>NAD(+) + H2O = ADP-D-ribose + nicotinamide + H(+)</text>
        <dbReference type="Rhea" id="RHEA:16301"/>
        <dbReference type="ChEBI" id="CHEBI:15377"/>
        <dbReference type="ChEBI" id="CHEBI:15378"/>
        <dbReference type="ChEBI" id="CHEBI:17154"/>
        <dbReference type="ChEBI" id="CHEBI:57540"/>
        <dbReference type="ChEBI" id="CHEBI:57967"/>
        <dbReference type="EC" id="3.2.2.6"/>
    </reaction>
    <physiologicalReaction direction="left-to-right" evidence="4">
        <dbReference type="Rhea" id="RHEA:16302"/>
    </physiologicalReaction>
</comment>
<dbReference type="SMART" id="SM00255">
    <property type="entry name" value="TIR"/>
    <property type="match status" value="1"/>
</dbReference>
<dbReference type="Proteomes" id="UP000315647">
    <property type="component" value="Chromosome"/>
</dbReference>
<proteinExistence type="predicted"/>
<feature type="region of interest" description="Disordered" evidence="5">
    <location>
        <begin position="71"/>
        <end position="104"/>
    </location>
</feature>
<evidence type="ECO:0000256" key="1">
    <source>
        <dbReference type="ARBA" id="ARBA00011982"/>
    </source>
</evidence>
<evidence type="ECO:0000256" key="5">
    <source>
        <dbReference type="SAM" id="MobiDB-lite"/>
    </source>
</evidence>
<sequence length="291" mass="33085">MSSDNHRRQIESLNRELGQLHQKLARERKNESDKVSRIGSIERSINQNTSSGILQSKLRDIDRLNRDIERSKKQQADLTKKIADKESKKHTQEKNLLREQKREQDRLFRQQEKELAGYRSQLSKVLSESEQGSLTLTNQQNNKTHDVFISHASEDKESFVHLLAESLTAKGIDVWYDETVLTVGDSLRRSIDKGLASSRYGIVVLSTSFFSKNWPQYELDGLVTRETSSGNKVILPIWHKVSKDEVASYSPTLADKVALNTGILSLDEIVRQLVEVIQPVPTTSKEDAGSE</sequence>
<evidence type="ECO:0000313" key="7">
    <source>
        <dbReference type="EMBL" id="QDT29884.1"/>
    </source>
</evidence>
<dbReference type="Gene3D" id="3.40.50.10140">
    <property type="entry name" value="Toll/interleukin-1 receptor homology (TIR) domain"/>
    <property type="match status" value="1"/>
</dbReference>
<feature type="compositionally biased region" description="Basic and acidic residues" evidence="5">
    <location>
        <begin position="24"/>
        <end position="36"/>
    </location>
</feature>
<feature type="compositionally biased region" description="Basic and acidic residues" evidence="5">
    <location>
        <begin position="1"/>
        <end position="14"/>
    </location>
</feature>
<evidence type="ECO:0000256" key="4">
    <source>
        <dbReference type="ARBA" id="ARBA00047304"/>
    </source>
</evidence>
<dbReference type="PROSITE" id="PS50104">
    <property type="entry name" value="TIR"/>
    <property type="match status" value="1"/>
</dbReference>
<keyword evidence="3" id="KW-0520">NAD</keyword>
<dbReference type="AlphaFoldDB" id="A0A517QE60"/>
<evidence type="ECO:0000259" key="6">
    <source>
        <dbReference type="PROSITE" id="PS50104"/>
    </source>
</evidence>
<keyword evidence="2" id="KW-0378">Hydrolase</keyword>